<evidence type="ECO:0000313" key="2">
    <source>
        <dbReference type="Proteomes" id="UP000177140"/>
    </source>
</evidence>
<proteinExistence type="predicted"/>
<protein>
    <submittedName>
        <fullName evidence="1">Uncharacterized protein</fullName>
    </submittedName>
</protein>
<sequence length="138" mass="15737">MVLAVVLLVAVGCNTTMRLSPDQQVLADRQAVITTATDPQTERSAQEWAQIAADRERQKMEYSLRQQELNARRSQQYAYQAEQKERAKAQREWAENQQKLDLVRESGYAINNAISQVGQFRSNNGGGTGMFHRVPRQR</sequence>
<dbReference type="EMBL" id="MHTM01000049">
    <property type="protein sequence ID" value="OHA60481.1"/>
    <property type="molecule type" value="Genomic_DNA"/>
</dbReference>
<organism evidence="1 2">
    <name type="scientific">Candidatus Vogelbacteria bacterium RIFOXYD2_FULL_44_9</name>
    <dbReference type="NCBI Taxonomy" id="1802441"/>
    <lineage>
        <taxon>Bacteria</taxon>
        <taxon>Candidatus Vogeliibacteriota</taxon>
    </lineage>
</organism>
<reference evidence="1 2" key="1">
    <citation type="journal article" date="2016" name="Nat. Commun.">
        <title>Thousands of microbial genomes shed light on interconnected biogeochemical processes in an aquifer system.</title>
        <authorList>
            <person name="Anantharaman K."/>
            <person name="Brown C.T."/>
            <person name="Hug L.A."/>
            <person name="Sharon I."/>
            <person name="Castelle C.J."/>
            <person name="Probst A.J."/>
            <person name="Thomas B.C."/>
            <person name="Singh A."/>
            <person name="Wilkins M.J."/>
            <person name="Karaoz U."/>
            <person name="Brodie E.L."/>
            <person name="Williams K.H."/>
            <person name="Hubbard S.S."/>
            <person name="Banfield J.F."/>
        </authorList>
    </citation>
    <scope>NUCLEOTIDE SEQUENCE [LARGE SCALE GENOMIC DNA]</scope>
</reference>
<comment type="caution">
    <text evidence="1">The sequence shown here is derived from an EMBL/GenBank/DDBJ whole genome shotgun (WGS) entry which is preliminary data.</text>
</comment>
<accession>A0A1G2QKK4</accession>
<gene>
    <name evidence="1" type="ORF">A2556_01640</name>
</gene>
<dbReference type="AlphaFoldDB" id="A0A1G2QKK4"/>
<dbReference type="Proteomes" id="UP000177140">
    <property type="component" value="Unassembled WGS sequence"/>
</dbReference>
<name>A0A1G2QKK4_9BACT</name>
<evidence type="ECO:0000313" key="1">
    <source>
        <dbReference type="EMBL" id="OHA60481.1"/>
    </source>
</evidence>